<protein>
    <submittedName>
        <fullName evidence="2">Uncharacterized protein</fullName>
    </submittedName>
</protein>
<accession>L7IQ55</accession>
<proteinExistence type="predicted"/>
<evidence type="ECO:0000313" key="2">
    <source>
        <dbReference type="EMBL" id="ELQ58018.1"/>
    </source>
</evidence>
<feature type="region of interest" description="Disordered" evidence="1">
    <location>
        <begin position="1"/>
        <end position="135"/>
    </location>
</feature>
<gene>
    <name evidence="2" type="ORF">OOW_P131scaffold01723g1</name>
</gene>
<dbReference type="EMBL" id="JH795763">
    <property type="protein sequence ID" value="ELQ58018.1"/>
    <property type="molecule type" value="Genomic_DNA"/>
</dbReference>
<sequence length="249" mass="26371">MRTDRDSSTTNGEKRHSGLRPDPARFWSDPQDISNFISTSFTLNGTTTRAGIIDERRLPTAAPGTHAGGDGGEAAKTKNGRRNPAGPPGGANSSCHTGPGRDAAQGGQPHEAGKIQKKRKPADFGRTINEDGLNMGTHKTAMSTAIDARTYPLMFDPTCALRDPLVAISGTAIINAGAATTKNSLNPAKVAMLKQQALRNKGYLDPKLGQSHVGDITTLSPMDGGLNYLFRMAEDPHLRPYTDGAQLAL</sequence>
<reference evidence="2" key="1">
    <citation type="journal article" date="2012" name="PLoS Genet.">
        <title>Comparative analysis of the genomes of two field isolates of the rice blast fungus Magnaporthe oryzae.</title>
        <authorList>
            <person name="Xue M."/>
            <person name="Yang J."/>
            <person name="Li Z."/>
            <person name="Hu S."/>
            <person name="Yao N."/>
            <person name="Dean R.A."/>
            <person name="Zhao W."/>
            <person name="Shen M."/>
            <person name="Zhang H."/>
            <person name="Li C."/>
            <person name="Liu L."/>
            <person name="Cao L."/>
            <person name="Xu X."/>
            <person name="Xing Y."/>
            <person name="Hsiang T."/>
            <person name="Zhang Z."/>
            <person name="Xu J.R."/>
            <person name="Peng Y.L."/>
        </authorList>
    </citation>
    <scope>NUCLEOTIDE SEQUENCE [LARGE SCALE GENOMIC DNA]</scope>
    <source>
        <strain evidence="2">P131</strain>
    </source>
</reference>
<feature type="compositionally biased region" description="Basic and acidic residues" evidence="1">
    <location>
        <begin position="1"/>
        <end position="16"/>
    </location>
</feature>
<dbReference type="AlphaFoldDB" id="L7IQ55"/>
<organism>
    <name type="scientific">Pyricularia oryzae (strain P131)</name>
    <name type="common">Rice blast fungus</name>
    <name type="synonym">Magnaporthe oryzae</name>
    <dbReference type="NCBI Taxonomy" id="1143193"/>
    <lineage>
        <taxon>Eukaryota</taxon>
        <taxon>Fungi</taxon>
        <taxon>Dikarya</taxon>
        <taxon>Ascomycota</taxon>
        <taxon>Pezizomycotina</taxon>
        <taxon>Sordariomycetes</taxon>
        <taxon>Sordariomycetidae</taxon>
        <taxon>Magnaporthales</taxon>
        <taxon>Pyriculariaceae</taxon>
        <taxon>Pyricularia</taxon>
    </lineage>
</organism>
<evidence type="ECO:0000256" key="1">
    <source>
        <dbReference type="SAM" id="MobiDB-lite"/>
    </source>
</evidence>
<feature type="compositionally biased region" description="Polar residues" evidence="1">
    <location>
        <begin position="31"/>
        <end position="49"/>
    </location>
</feature>
<name>L7IQ55_PYRO1</name>